<protein>
    <submittedName>
        <fullName evidence="2">Uncharacterized protein</fullName>
    </submittedName>
</protein>
<dbReference type="Proteomes" id="UP001292079">
    <property type="component" value="Unassembled WGS sequence"/>
</dbReference>
<dbReference type="AlphaFoldDB" id="A0AAE2D929"/>
<organism evidence="2 3">
    <name type="scientific">Schistosoma mekongi</name>
    <name type="common">Parasitic worm</name>
    <dbReference type="NCBI Taxonomy" id="38744"/>
    <lineage>
        <taxon>Eukaryota</taxon>
        <taxon>Metazoa</taxon>
        <taxon>Spiralia</taxon>
        <taxon>Lophotrochozoa</taxon>
        <taxon>Platyhelminthes</taxon>
        <taxon>Trematoda</taxon>
        <taxon>Digenea</taxon>
        <taxon>Strigeidida</taxon>
        <taxon>Schistosomatoidea</taxon>
        <taxon>Schistosomatidae</taxon>
        <taxon>Schistosoma</taxon>
    </lineage>
</organism>
<name>A0AAE2D929_SCHME</name>
<feature type="compositionally biased region" description="Basic and acidic residues" evidence="1">
    <location>
        <begin position="94"/>
        <end position="108"/>
    </location>
</feature>
<feature type="region of interest" description="Disordered" evidence="1">
    <location>
        <begin position="94"/>
        <end position="162"/>
    </location>
</feature>
<feature type="compositionally biased region" description="Polar residues" evidence="1">
    <location>
        <begin position="134"/>
        <end position="149"/>
    </location>
</feature>
<accession>A0AAE2D929</accession>
<reference evidence="2" key="1">
    <citation type="submission" date="2022-04" db="EMBL/GenBank/DDBJ databases">
        <authorList>
            <person name="Xu L."/>
            <person name="Lv Z."/>
        </authorList>
    </citation>
    <scope>NUCLEOTIDE SEQUENCE</scope>
    <source>
        <strain evidence="2">LV_2022a</strain>
    </source>
</reference>
<feature type="compositionally biased region" description="Polar residues" evidence="1">
    <location>
        <begin position="109"/>
        <end position="119"/>
    </location>
</feature>
<evidence type="ECO:0000313" key="3">
    <source>
        <dbReference type="Proteomes" id="UP001292079"/>
    </source>
</evidence>
<evidence type="ECO:0000256" key="1">
    <source>
        <dbReference type="SAM" id="MobiDB-lite"/>
    </source>
</evidence>
<dbReference type="EMBL" id="JALJAT010000001">
    <property type="protein sequence ID" value="KAK4475871.1"/>
    <property type="molecule type" value="Genomic_DNA"/>
</dbReference>
<gene>
    <name evidence="2" type="ORF">MN116_000655</name>
</gene>
<evidence type="ECO:0000313" key="2">
    <source>
        <dbReference type="EMBL" id="KAK4475871.1"/>
    </source>
</evidence>
<proteinExistence type="predicted"/>
<reference evidence="2" key="2">
    <citation type="journal article" date="2023" name="Infect Dis Poverty">
        <title>Chromosome-scale genome of the human blood fluke Schistosoma mekongi and its implications for public health.</title>
        <authorList>
            <person name="Zhou M."/>
            <person name="Xu L."/>
            <person name="Xu D."/>
            <person name="Chen W."/>
            <person name="Khan J."/>
            <person name="Hu Y."/>
            <person name="Huang H."/>
            <person name="Wei H."/>
            <person name="Zhang Y."/>
            <person name="Chusongsang P."/>
            <person name="Tanasarnprasert K."/>
            <person name="Hu X."/>
            <person name="Limpanont Y."/>
            <person name="Lv Z."/>
        </authorList>
    </citation>
    <scope>NUCLEOTIDE SEQUENCE</scope>
    <source>
        <strain evidence="2">LV_2022a</strain>
    </source>
</reference>
<sequence>MPLYNTVLYVPPIEPPGITDFNSIISHGDDDRMKVAEVEACFEEFEAQLTKSCECSRPNNVHVQCCITAAGNYGHPVNERYLRRTVDEQLRDLTLEGERNRTRTDRDPQNSNFDRNSISILHRRGRFDSHRAQDSVTQSSSERTQNFNEFPTAGGIAEAESSDNFLVDEEEAEATVATEEELDGTE</sequence>
<comment type="caution">
    <text evidence="2">The sequence shown here is derived from an EMBL/GenBank/DDBJ whole genome shotgun (WGS) entry which is preliminary data.</text>
</comment>
<keyword evidence="3" id="KW-1185">Reference proteome</keyword>